<feature type="compositionally biased region" description="Low complexity" evidence="9">
    <location>
        <begin position="506"/>
        <end position="519"/>
    </location>
</feature>
<gene>
    <name evidence="12" type="ORF">WR25_05973</name>
</gene>
<dbReference type="PANTHER" id="PTHR24249:SF424">
    <property type="entry name" value="G-PROTEIN COUPLED RECEPTORS FAMILY 1 PROFILE DOMAIN-CONTAINING PROTEIN"/>
    <property type="match status" value="1"/>
</dbReference>
<feature type="transmembrane region" description="Helical" evidence="10">
    <location>
        <begin position="273"/>
        <end position="295"/>
    </location>
</feature>
<feature type="region of interest" description="Disordered" evidence="9">
    <location>
        <begin position="395"/>
        <end position="431"/>
    </location>
</feature>
<comment type="subcellular location">
    <subcellularLocation>
        <location evidence="1">Cell membrane</location>
        <topology evidence="1">Multi-pass membrane protein</topology>
    </subcellularLocation>
</comment>
<evidence type="ECO:0000259" key="11">
    <source>
        <dbReference type="PROSITE" id="PS50262"/>
    </source>
</evidence>
<keyword evidence="8" id="KW-0807">Transducer</keyword>
<keyword evidence="7" id="KW-0675">Receptor</keyword>
<feature type="domain" description="G-protein coupled receptors family 1 profile" evidence="11">
    <location>
        <begin position="1"/>
        <end position="292"/>
    </location>
</feature>
<feature type="region of interest" description="Disordered" evidence="9">
    <location>
        <begin position="505"/>
        <end position="530"/>
    </location>
</feature>
<evidence type="ECO:0000313" key="13">
    <source>
        <dbReference type="Proteomes" id="UP000218231"/>
    </source>
</evidence>
<sequence length="558" mass="63640">MLNLAMADVLHGLVTTTYFYPPIVFKRTHIPEMGIRIYNVVDWTAWAITLTHMSAICLDRLIAIILYGRYNQIVTLIRVRRYSLACWMIFLVVNGSFYVMRFCCMIRPLKTMNFYSFGYAEHNVPVNAYVLTYTPIEILTITILTVSNPITLIQLYRRHKRKIALRQQGTIKSSNQSEASSFRSSIRQKHLAAKAQRSQWQRASTMLIEMSMKMGANGKQSMNPDVRELANRRANRQQQRILLQITVVALIFYAYMTAYYVSFYSNLFESKVVLIFNSFFYSFTHMINPIIYFSLNKEMRAQLRDSFLYCCGVRGKDLRRCGTRTEHSEFGGTSVVKYNSTVTHKRSNTTGVSAPLTTITNAIRTDLNTSYSEMSPLIVVASSSNNNQTMYTFEVSKDEPGVSTSQSSSTASADSGEDKITQLPNGATNHERRVSLVQESQMMMDLPVELLRKFDSYHSLNNPKSSVAVGLVNKSSTFIELNSLRRMFGPENYHSLSLLETKPLLSSSNNQSTSESYTNDNSSESRSLSTRKLLKPDKCFNHSYESSDDDEEEEIAYL</sequence>
<feature type="region of interest" description="Disordered" evidence="9">
    <location>
        <begin position="539"/>
        <end position="558"/>
    </location>
</feature>
<keyword evidence="6 10" id="KW-0472">Membrane</keyword>
<feature type="compositionally biased region" description="Acidic residues" evidence="9">
    <location>
        <begin position="546"/>
        <end position="558"/>
    </location>
</feature>
<keyword evidence="4 10" id="KW-1133">Transmembrane helix</keyword>
<comment type="caution">
    <text evidence="12">The sequence shown here is derived from an EMBL/GenBank/DDBJ whole genome shotgun (WGS) entry which is preliminary data.</text>
</comment>
<proteinExistence type="predicted"/>
<dbReference type="AlphaFoldDB" id="A0A2A2LQH9"/>
<dbReference type="Pfam" id="PF00001">
    <property type="entry name" value="7tm_1"/>
    <property type="match status" value="1"/>
</dbReference>
<dbReference type="InterPro" id="IPR000276">
    <property type="entry name" value="GPCR_Rhodpsn"/>
</dbReference>
<feature type="transmembrane region" description="Helical" evidence="10">
    <location>
        <begin position="138"/>
        <end position="156"/>
    </location>
</feature>
<dbReference type="CDD" id="cd00637">
    <property type="entry name" value="7tm_classA_rhodopsin-like"/>
    <property type="match status" value="1"/>
</dbReference>
<keyword evidence="13" id="KW-1185">Reference proteome</keyword>
<evidence type="ECO:0000256" key="5">
    <source>
        <dbReference type="ARBA" id="ARBA00023040"/>
    </source>
</evidence>
<evidence type="ECO:0000256" key="6">
    <source>
        <dbReference type="ARBA" id="ARBA00023136"/>
    </source>
</evidence>
<reference evidence="12 13" key="1">
    <citation type="journal article" date="2017" name="Curr. Biol.">
        <title>Genome architecture and evolution of a unichromosomal asexual nematode.</title>
        <authorList>
            <person name="Fradin H."/>
            <person name="Zegar C."/>
            <person name="Gutwein M."/>
            <person name="Lucas J."/>
            <person name="Kovtun M."/>
            <person name="Corcoran D."/>
            <person name="Baugh L.R."/>
            <person name="Kiontke K."/>
            <person name="Gunsalus K."/>
            <person name="Fitch D.H."/>
            <person name="Piano F."/>
        </authorList>
    </citation>
    <scope>NUCLEOTIDE SEQUENCE [LARGE SCALE GENOMIC DNA]</scope>
    <source>
        <strain evidence="12">PF1309</strain>
    </source>
</reference>
<accession>A0A2A2LQH9</accession>
<dbReference type="Gene3D" id="1.20.1070.10">
    <property type="entry name" value="Rhodopsin 7-helix transmembrane proteins"/>
    <property type="match status" value="1"/>
</dbReference>
<dbReference type="Proteomes" id="UP000218231">
    <property type="component" value="Unassembled WGS sequence"/>
</dbReference>
<feature type="compositionally biased region" description="Polar residues" evidence="9">
    <location>
        <begin position="520"/>
        <end position="530"/>
    </location>
</feature>
<dbReference type="SUPFAM" id="SSF81321">
    <property type="entry name" value="Family A G protein-coupled receptor-like"/>
    <property type="match status" value="1"/>
</dbReference>
<organism evidence="12 13">
    <name type="scientific">Diploscapter pachys</name>
    <dbReference type="NCBI Taxonomy" id="2018661"/>
    <lineage>
        <taxon>Eukaryota</taxon>
        <taxon>Metazoa</taxon>
        <taxon>Ecdysozoa</taxon>
        <taxon>Nematoda</taxon>
        <taxon>Chromadorea</taxon>
        <taxon>Rhabditida</taxon>
        <taxon>Rhabditina</taxon>
        <taxon>Rhabditomorpha</taxon>
        <taxon>Rhabditoidea</taxon>
        <taxon>Rhabditidae</taxon>
        <taxon>Diploscapter</taxon>
    </lineage>
</organism>
<evidence type="ECO:0000256" key="9">
    <source>
        <dbReference type="SAM" id="MobiDB-lite"/>
    </source>
</evidence>
<evidence type="ECO:0000313" key="12">
    <source>
        <dbReference type="EMBL" id="PAV88379.1"/>
    </source>
</evidence>
<dbReference type="PANTHER" id="PTHR24249">
    <property type="entry name" value="HISTAMINE RECEPTOR-RELATED G-PROTEIN COUPLED RECEPTOR"/>
    <property type="match status" value="1"/>
</dbReference>
<keyword evidence="5" id="KW-0297">G-protein coupled receptor</keyword>
<protein>
    <recommendedName>
        <fullName evidence="11">G-protein coupled receptors family 1 profile domain-containing protein</fullName>
    </recommendedName>
</protein>
<feature type="transmembrane region" description="Helical" evidence="10">
    <location>
        <begin position="82"/>
        <end position="100"/>
    </location>
</feature>
<evidence type="ECO:0000256" key="3">
    <source>
        <dbReference type="ARBA" id="ARBA00022692"/>
    </source>
</evidence>
<evidence type="ECO:0000256" key="2">
    <source>
        <dbReference type="ARBA" id="ARBA00022475"/>
    </source>
</evidence>
<name>A0A2A2LQH9_9BILA</name>
<keyword evidence="3 10" id="KW-0812">Transmembrane</keyword>
<dbReference type="InterPro" id="IPR050569">
    <property type="entry name" value="TAAR"/>
</dbReference>
<feature type="transmembrane region" description="Helical" evidence="10">
    <location>
        <begin position="241"/>
        <end position="261"/>
    </location>
</feature>
<dbReference type="GO" id="GO:0005886">
    <property type="term" value="C:plasma membrane"/>
    <property type="evidence" value="ECO:0007669"/>
    <property type="project" value="UniProtKB-SubCell"/>
</dbReference>
<evidence type="ECO:0000256" key="1">
    <source>
        <dbReference type="ARBA" id="ARBA00004651"/>
    </source>
</evidence>
<keyword evidence="2" id="KW-1003">Cell membrane</keyword>
<dbReference type="GO" id="GO:0004930">
    <property type="term" value="F:G protein-coupled receptor activity"/>
    <property type="evidence" value="ECO:0007669"/>
    <property type="project" value="UniProtKB-KW"/>
</dbReference>
<dbReference type="EMBL" id="LIAE01006519">
    <property type="protein sequence ID" value="PAV88379.1"/>
    <property type="molecule type" value="Genomic_DNA"/>
</dbReference>
<dbReference type="InterPro" id="IPR017452">
    <property type="entry name" value="GPCR_Rhodpsn_7TM"/>
</dbReference>
<feature type="transmembrane region" description="Helical" evidence="10">
    <location>
        <begin position="43"/>
        <end position="70"/>
    </location>
</feature>
<evidence type="ECO:0000256" key="10">
    <source>
        <dbReference type="SAM" id="Phobius"/>
    </source>
</evidence>
<evidence type="ECO:0000256" key="7">
    <source>
        <dbReference type="ARBA" id="ARBA00023170"/>
    </source>
</evidence>
<evidence type="ECO:0000256" key="8">
    <source>
        <dbReference type="ARBA" id="ARBA00023224"/>
    </source>
</evidence>
<dbReference type="OrthoDB" id="5969463at2759"/>
<feature type="compositionally biased region" description="Low complexity" evidence="9">
    <location>
        <begin position="403"/>
        <end position="414"/>
    </location>
</feature>
<dbReference type="PROSITE" id="PS50262">
    <property type="entry name" value="G_PROTEIN_RECEP_F1_2"/>
    <property type="match status" value="1"/>
</dbReference>
<evidence type="ECO:0000256" key="4">
    <source>
        <dbReference type="ARBA" id="ARBA00022989"/>
    </source>
</evidence>